<keyword evidence="4 12" id="KW-0812">Transmembrane</keyword>
<dbReference type="GO" id="GO:0061817">
    <property type="term" value="P:endoplasmic reticulum-plasma membrane tethering"/>
    <property type="evidence" value="ECO:0007669"/>
    <property type="project" value="InterPro"/>
</dbReference>
<feature type="domain" description="C2" evidence="13">
    <location>
        <begin position="1351"/>
        <end position="1466"/>
    </location>
</feature>
<dbReference type="GO" id="GO:0006869">
    <property type="term" value="P:lipid transport"/>
    <property type="evidence" value="ECO:0007669"/>
    <property type="project" value="UniProtKB-KW"/>
</dbReference>
<dbReference type="PANTHER" id="PTHR46980:SF2">
    <property type="entry name" value="TRICALBIN-1-RELATED"/>
    <property type="match status" value="1"/>
</dbReference>
<feature type="domain" description="C2" evidence="13">
    <location>
        <begin position="575"/>
        <end position="695"/>
    </location>
</feature>
<dbReference type="InterPro" id="IPR017147">
    <property type="entry name" value="Tricalbin"/>
</dbReference>
<dbReference type="Pfam" id="PF00168">
    <property type="entry name" value="C2"/>
    <property type="match status" value="5"/>
</dbReference>
<comment type="subcellular location">
    <subcellularLocation>
        <location evidence="1">Endoplasmic reticulum membrane</location>
    </subcellularLocation>
</comment>
<feature type="domain" description="C2" evidence="13">
    <location>
        <begin position="711"/>
        <end position="830"/>
    </location>
</feature>
<evidence type="ECO:0000256" key="6">
    <source>
        <dbReference type="ARBA" id="ARBA00022824"/>
    </source>
</evidence>
<dbReference type="PANTHER" id="PTHR46980">
    <property type="entry name" value="TRICALBIN-1-RELATED"/>
    <property type="match status" value="1"/>
</dbReference>
<dbReference type="InterPro" id="IPR035892">
    <property type="entry name" value="C2_domain_sf"/>
</dbReference>
<accession>A0AAN6YKM3</accession>
<evidence type="ECO:0000256" key="7">
    <source>
        <dbReference type="ARBA" id="ARBA00022989"/>
    </source>
</evidence>
<keyword evidence="5" id="KW-0677">Repeat</keyword>
<feature type="domain" description="C2" evidence="13">
    <location>
        <begin position="432"/>
        <end position="550"/>
    </location>
</feature>
<dbReference type="InterPro" id="IPR037765">
    <property type="entry name" value="C2B_Tricalbin"/>
</dbReference>
<dbReference type="InterPro" id="IPR000008">
    <property type="entry name" value="C2_dom"/>
</dbReference>
<evidence type="ECO:0000256" key="3">
    <source>
        <dbReference type="ARBA" id="ARBA00022553"/>
    </source>
</evidence>
<evidence type="ECO:0000259" key="14">
    <source>
        <dbReference type="PROSITE" id="PS51847"/>
    </source>
</evidence>
<keyword evidence="6" id="KW-0256">Endoplasmic reticulum</keyword>
<evidence type="ECO:0000313" key="16">
    <source>
        <dbReference type="Proteomes" id="UP001301769"/>
    </source>
</evidence>
<feature type="domain" description="SMP-LTD" evidence="14">
    <location>
        <begin position="231"/>
        <end position="436"/>
    </location>
</feature>
<evidence type="ECO:0000256" key="1">
    <source>
        <dbReference type="ARBA" id="ARBA00004586"/>
    </source>
</evidence>
<dbReference type="CDD" id="cd04052">
    <property type="entry name" value="C2B_Tricalbin-like"/>
    <property type="match status" value="1"/>
</dbReference>
<evidence type="ECO:0000313" key="15">
    <source>
        <dbReference type="EMBL" id="KAK4220245.1"/>
    </source>
</evidence>
<feature type="region of interest" description="Disordered" evidence="11">
    <location>
        <begin position="1"/>
        <end position="30"/>
    </location>
</feature>
<dbReference type="Pfam" id="PF24920">
    <property type="entry name" value="C2_TCB1"/>
    <property type="match status" value="1"/>
</dbReference>
<protein>
    <submittedName>
        <fullName evidence="15">Tricalbin-3</fullName>
    </submittedName>
</protein>
<evidence type="ECO:0000256" key="10">
    <source>
        <dbReference type="ARBA" id="ARBA00023136"/>
    </source>
</evidence>
<keyword evidence="7 12" id="KW-1133">Transmembrane helix</keyword>
<dbReference type="CDD" id="cd21678">
    <property type="entry name" value="SMP_TCB"/>
    <property type="match status" value="1"/>
</dbReference>
<evidence type="ECO:0000256" key="2">
    <source>
        <dbReference type="ARBA" id="ARBA00022448"/>
    </source>
</evidence>
<reference evidence="15" key="2">
    <citation type="submission" date="2023-05" db="EMBL/GenBank/DDBJ databases">
        <authorList>
            <consortium name="Lawrence Berkeley National Laboratory"/>
            <person name="Steindorff A."/>
            <person name="Hensen N."/>
            <person name="Bonometti L."/>
            <person name="Westerberg I."/>
            <person name="Brannstrom I.O."/>
            <person name="Guillou S."/>
            <person name="Cros-Aarteil S."/>
            <person name="Calhoun S."/>
            <person name="Haridas S."/>
            <person name="Kuo A."/>
            <person name="Mondo S."/>
            <person name="Pangilinan J."/>
            <person name="Riley R."/>
            <person name="Labutti K."/>
            <person name="Andreopoulos B."/>
            <person name="Lipzen A."/>
            <person name="Chen C."/>
            <person name="Yanf M."/>
            <person name="Daum C."/>
            <person name="Ng V."/>
            <person name="Clum A."/>
            <person name="Ohm R."/>
            <person name="Martin F."/>
            <person name="Silar P."/>
            <person name="Natvig D."/>
            <person name="Lalanne C."/>
            <person name="Gautier V."/>
            <person name="Ament-Velasquez S.L."/>
            <person name="Kruys A."/>
            <person name="Hutchinson M.I."/>
            <person name="Powell A.J."/>
            <person name="Barry K."/>
            <person name="Miller A.N."/>
            <person name="Grigoriev I.V."/>
            <person name="Debuchy R."/>
            <person name="Gladieux P."/>
            <person name="Thoren M.H."/>
            <person name="Johannesson H."/>
        </authorList>
    </citation>
    <scope>NUCLEOTIDE SEQUENCE</scope>
    <source>
        <strain evidence="15">PSN293</strain>
    </source>
</reference>
<evidence type="ECO:0000259" key="13">
    <source>
        <dbReference type="PROSITE" id="PS50004"/>
    </source>
</evidence>
<dbReference type="SUPFAM" id="SSF49562">
    <property type="entry name" value="C2 domain (Calcium/lipid-binding domain, CaLB)"/>
    <property type="match status" value="5"/>
</dbReference>
<gene>
    <name evidence="15" type="ORF">QBC37DRAFT_367258</name>
</gene>
<evidence type="ECO:0000256" key="8">
    <source>
        <dbReference type="ARBA" id="ARBA00023055"/>
    </source>
</evidence>
<keyword evidence="16" id="KW-1185">Reference proteome</keyword>
<dbReference type="PRINTS" id="PR00360">
    <property type="entry name" value="C2DOMAIN"/>
</dbReference>
<evidence type="ECO:0000256" key="4">
    <source>
        <dbReference type="ARBA" id="ARBA00022692"/>
    </source>
</evidence>
<evidence type="ECO:0000256" key="9">
    <source>
        <dbReference type="ARBA" id="ARBA00023121"/>
    </source>
</evidence>
<dbReference type="GO" id="GO:0005789">
    <property type="term" value="C:endoplasmic reticulum membrane"/>
    <property type="evidence" value="ECO:0007669"/>
    <property type="project" value="UniProtKB-SubCell"/>
</dbReference>
<dbReference type="GO" id="GO:0008289">
    <property type="term" value="F:lipid binding"/>
    <property type="evidence" value="ECO:0007669"/>
    <property type="project" value="UniProtKB-KW"/>
</dbReference>
<dbReference type="PROSITE" id="PS50004">
    <property type="entry name" value="C2"/>
    <property type="match status" value="5"/>
</dbReference>
<dbReference type="GO" id="GO:0071944">
    <property type="term" value="C:cell periphery"/>
    <property type="evidence" value="ECO:0007669"/>
    <property type="project" value="UniProtKB-ARBA"/>
</dbReference>
<dbReference type="Proteomes" id="UP001301769">
    <property type="component" value="Unassembled WGS sequence"/>
</dbReference>
<feature type="region of interest" description="Disordered" evidence="11">
    <location>
        <begin position="1274"/>
        <end position="1341"/>
    </location>
</feature>
<dbReference type="PROSITE" id="PS51847">
    <property type="entry name" value="SMP"/>
    <property type="match status" value="1"/>
</dbReference>
<dbReference type="CDD" id="cd04040">
    <property type="entry name" value="C2D_Tricalbin-like"/>
    <property type="match status" value="1"/>
</dbReference>
<dbReference type="CDD" id="cd04044">
    <property type="entry name" value="C2A_Tricalbin-like"/>
    <property type="match status" value="1"/>
</dbReference>
<keyword evidence="10 12" id="KW-0472">Membrane</keyword>
<feature type="region of interest" description="Disordered" evidence="11">
    <location>
        <begin position="867"/>
        <end position="948"/>
    </location>
</feature>
<feature type="compositionally biased region" description="Low complexity" evidence="11">
    <location>
        <begin position="912"/>
        <end position="922"/>
    </location>
</feature>
<feature type="transmembrane region" description="Helical" evidence="12">
    <location>
        <begin position="166"/>
        <end position="195"/>
    </location>
</feature>
<evidence type="ECO:0000256" key="11">
    <source>
        <dbReference type="SAM" id="MobiDB-lite"/>
    </source>
</evidence>
<dbReference type="InterPro" id="IPR037756">
    <property type="entry name" value="C2D_Tricalbin"/>
</dbReference>
<keyword evidence="8" id="KW-0445">Lipid transport</keyword>
<organism evidence="15 16">
    <name type="scientific">Rhypophila decipiens</name>
    <dbReference type="NCBI Taxonomy" id="261697"/>
    <lineage>
        <taxon>Eukaryota</taxon>
        <taxon>Fungi</taxon>
        <taxon>Dikarya</taxon>
        <taxon>Ascomycota</taxon>
        <taxon>Pezizomycotina</taxon>
        <taxon>Sordariomycetes</taxon>
        <taxon>Sordariomycetidae</taxon>
        <taxon>Sordariales</taxon>
        <taxon>Naviculisporaceae</taxon>
        <taxon>Rhypophila</taxon>
    </lineage>
</organism>
<dbReference type="Gene3D" id="2.60.40.150">
    <property type="entry name" value="C2 domain"/>
    <property type="match status" value="5"/>
</dbReference>
<dbReference type="EMBL" id="MU858045">
    <property type="protein sequence ID" value="KAK4220245.1"/>
    <property type="molecule type" value="Genomic_DNA"/>
</dbReference>
<reference evidence="15" key="1">
    <citation type="journal article" date="2023" name="Mol. Phylogenet. Evol.">
        <title>Genome-scale phylogeny and comparative genomics of the fungal order Sordariales.</title>
        <authorList>
            <person name="Hensen N."/>
            <person name="Bonometti L."/>
            <person name="Westerberg I."/>
            <person name="Brannstrom I.O."/>
            <person name="Guillou S."/>
            <person name="Cros-Aarteil S."/>
            <person name="Calhoun S."/>
            <person name="Haridas S."/>
            <person name="Kuo A."/>
            <person name="Mondo S."/>
            <person name="Pangilinan J."/>
            <person name="Riley R."/>
            <person name="LaButti K."/>
            <person name="Andreopoulos B."/>
            <person name="Lipzen A."/>
            <person name="Chen C."/>
            <person name="Yan M."/>
            <person name="Daum C."/>
            <person name="Ng V."/>
            <person name="Clum A."/>
            <person name="Steindorff A."/>
            <person name="Ohm R.A."/>
            <person name="Martin F."/>
            <person name="Silar P."/>
            <person name="Natvig D.O."/>
            <person name="Lalanne C."/>
            <person name="Gautier V."/>
            <person name="Ament-Velasquez S.L."/>
            <person name="Kruys A."/>
            <person name="Hutchinson M.I."/>
            <person name="Powell A.J."/>
            <person name="Barry K."/>
            <person name="Miller A.N."/>
            <person name="Grigoriev I.V."/>
            <person name="Debuchy R."/>
            <person name="Gladieux P."/>
            <person name="Hiltunen Thoren M."/>
            <person name="Johannesson H."/>
        </authorList>
    </citation>
    <scope>NUCLEOTIDE SEQUENCE</scope>
    <source>
        <strain evidence="15">PSN293</strain>
    </source>
</reference>
<dbReference type="InterPro" id="IPR056910">
    <property type="entry name" value="TCB1-3_C2"/>
</dbReference>
<feature type="region of interest" description="Disordered" evidence="11">
    <location>
        <begin position="1495"/>
        <end position="1514"/>
    </location>
</feature>
<dbReference type="InterPro" id="IPR037761">
    <property type="entry name" value="C2A_Tricalbin"/>
</dbReference>
<keyword evidence="3" id="KW-0597">Phosphoprotein</keyword>
<evidence type="ECO:0000256" key="5">
    <source>
        <dbReference type="ARBA" id="ARBA00022737"/>
    </source>
</evidence>
<dbReference type="InterPro" id="IPR031468">
    <property type="entry name" value="SMP_LBD"/>
</dbReference>
<feature type="domain" description="C2" evidence="13">
    <location>
        <begin position="1079"/>
        <end position="1197"/>
    </location>
</feature>
<dbReference type="SMART" id="SM00239">
    <property type="entry name" value="C2"/>
    <property type="match status" value="5"/>
</dbReference>
<dbReference type="Pfam" id="PF25669">
    <property type="entry name" value="SMP_MUG190-like"/>
    <property type="match status" value="1"/>
</dbReference>
<dbReference type="PIRSF" id="PIRSF037232">
    <property type="entry name" value="Tricalbin"/>
    <property type="match status" value="1"/>
</dbReference>
<sequence length="1514" mass="165907">MATAERESELKQQGAIEAAQDPESSVTAEDAQRKLLEESMKAGVVAVALDPDASPEERREKAQEAIPEGMRRPKGIAIATDIDDGSAPTIDLPTPSKAGAIMAATTADGKPLDTVMTKEEEDAELAAKHGWAPRFGWPKDPEDEADLLDTATFLESKIADSYFGQWYYNAGVIIFACIASWLVAVLGGGLGWVFLVMATCSTYYRTSIRRVRRNFRDDITRELGLKKLDTDTESLEWINSFLMKFWPIYAPVLAQTITASVDQVLSGATPAFLDSLKLKYFSLGNKPPRMEHVKTYPKAEDDYVIMDWMFSFTPNDTTDMTEKQKLNRVQPKVILEIRVGKAMVSKGLDVIVEEFAFSGLLRLKIKLQQPFPHIEKIEMSFLERPTIDYVCKPLGGDTFGFDINFIPGLESFIQEQIHGTLAPMMYAPNVFPIELAKMLAGTPVDQAIGVVAITLHGAQGLKNPDAFAGTPDPYAQLSLSKRQPLAQTKVVKESNNPKWNETLYVIVTSLNDTLDLEVFDYNDFRKDKKLGSTSFQLEGFEEIHEFENERLELKHDGKARGVVTCDIRFFPVLAPETLPDGTVEPAPESNTGILRFTIEQAKDLDSSKSITGLLNPYAQLILNGKPVHTTEKKKRTNNPVFSESSKEILITDRKKAKLGLVMKDDRDIAGDQVVGSYQIKLDDMLELMAKGHEWYNLSGVKSGRAKMLAQWKPVVIGDIAKSGGGYVTPVGVLRLHFKKASALRNFEALGKSDPYVRVLLSGLERGRTVTFKNNLNPEWDEVLYVPVHSSKERLQLEVMDAENMGRDRSLGLTEIFSGDYMVQDENGEWLVHDTKAVRDDGLRLHGKGVAKGTLTYTVAFYPTLNIADPEDEKEKEKEQSDNAAEGKKSLDVPRPNEPGKFSTALEHTDSTNSNSANSANSSRPITPKTPLTPISPGFPRKSMDKRPPKLHLTPAELLKYESGLVIFNLMEAELPKSNTRVEVFVDDMAFPSYVSSAAKHKSHKFDEIGDCFVRELEFSKLTIKVSEKSDKQEEAGKQHTLARLTGGTLDTLQQCLNNPTTLKLKDSDGNTYSIKVSLKYVPVKMQLDPSESINNMGNLRVDVLDAKELPSADSNGKSDPYVKFEFNGMEVFKSKTVKKTLAPVWNEFFEVPVPSRTAAKFRATVWDWDFADKPDFLGGADINLALLEPFRAMEMPLTLDGKSGTLRLRLLFRPDYVTRTKMGTSTFSGTFGVPGRIVTGVAGAPLKGGVAVAGVVGHGVGKGASFLKRGFRTATGRGSTDDSDSPTPTTGSVDVPIITTSAPEPTPGMGLKRSTGLGLPADIDRSPPSPPGNKTAGPANGAVLHHSRTKSVGASSVHSAIFPGASSGTASFTVVSASGYPPSCDVYVTITQAKDGKTKTVGKTKHHKGPSGSVQFDETFKIQCTPDSQFKIEAKEHHRLQSDELLGEAIYFVDDSNTGGEKEIKVGNGTVVMRSSFAPADAASVFGDSPKSLRRSFLSKRESKAPSRESTPSS</sequence>
<dbReference type="InterPro" id="IPR052455">
    <property type="entry name" value="Tricalbin_domain"/>
</dbReference>
<feature type="compositionally biased region" description="Basic and acidic residues" evidence="11">
    <location>
        <begin position="872"/>
        <end position="891"/>
    </location>
</feature>
<dbReference type="CDD" id="cd04045">
    <property type="entry name" value="C2C_Tricalbin-like"/>
    <property type="match status" value="1"/>
</dbReference>
<comment type="caution">
    <text evidence="15">The sequence shown here is derived from an EMBL/GenBank/DDBJ whole genome shotgun (WGS) entry which is preliminary data.</text>
</comment>
<evidence type="ECO:0000256" key="12">
    <source>
        <dbReference type="SAM" id="Phobius"/>
    </source>
</evidence>
<name>A0AAN6YKM3_9PEZI</name>
<dbReference type="InterPro" id="IPR037762">
    <property type="entry name" value="C2C_Tricalbin"/>
</dbReference>
<proteinExistence type="predicted"/>
<feature type="compositionally biased region" description="Low complexity" evidence="11">
    <location>
        <begin position="1285"/>
        <end position="1294"/>
    </location>
</feature>
<keyword evidence="2" id="KW-0813">Transport</keyword>
<feature type="compositionally biased region" description="Basic and acidic residues" evidence="11">
    <location>
        <begin position="1"/>
        <end position="10"/>
    </location>
</feature>
<keyword evidence="9" id="KW-0446">Lipid-binding</keyword>